<dbReference type="Gene3D" id="2.60.120.260">
    <property type="entry name" value="Galactose-binding domain-like"/>
    <property type="match status" value="1"/>
</dbReference>
<feature type="region of interest" description="Disordered" evidence="1">
    <location>
        <begin position="108"/>
        <end position="132"/>
    </location>
</feature>
<accession>A0A818MF42</accession>
<feature type="compositionally biased region" description="Low complexity" evidence="1">
    <location>
        <begin position="108"/>
        <end position="129"/>
    </location>
</feature>
<sequence>MFWIFFVLLVFSTGNCILINKINNNILIGNISESLWNITQNQCICEMINSNGTISTSNYFSTNQTCQLFYTNFTSILIEFNLNSSLIFMNQSAIFIAQKSTSTLTSTTSTITTSTTPTTTATTSVTATPPCSPQSRSTAMLLNITQPTSSNFPSYDCYAYTWVATKASATLSFFFRQDSGGWMLDDINVYHGTTQLIINGGFETGNLNAWNYSGSCAYLTGTAYSDSSYAKTGIYYYYDRCMSYGDTISQTFSTVVGDIYVISFWLTNYLCCSLTEIANVTIT</sequence>
<feature type="signal peptide" evidence="2">
    <location>
        <begin position="1"/>
        <end position="16"/>
    </location>
</feature>
<evidence type="ECO:0000313" key="5">
    <source>
        <dbReference type="Proteomes" id="UP000663844"/>
    </source>
</evidence>
<evidence type="ECO:0000256" key="2">
    <source>
        <dbReference type="SAM" id="SignalP"/>
    </source>
</evidence>
<reference evidence="4" key="1">
    <citation type="submission" date="2021-02" db="EMBL/GenBank/DDBJ databases">
        <authorList>
            <person name="Nowell W R."/>
        </authorList>
    </citation>
    <scope>NUCLEOTIDE SEQUENCE</scope>
</reference>
<evidence type="ECO:0000313" key="4">
    <source>
        <dbReference type="EMBL" id="CAF3587049.1"/>
    </source>
</evidence>
<dbReference type="EMBL" id="CAJOAZ010000236">
    <property type="protein sequence ID" value="CAF3587049.1"/>
    <property type="molecule type" value="Genomic_DNA"/>
</dbReference>
<name>A0A818MF42_9BILA</name>
<dbReference type="Proteomes" id="UP000663845">
    <property type="component" value="Unassembled WGS sequence"/>
</dbReference>
<feature type="chain" id="PRO_5036233596" evidence="2">
    <location>
        <begin position="17"/>
        <end position="283"/>
    </location>
</feature>
<evidence type="ECO:0000256" key="1">
    <source>
        <dbReference type="SAM" id="MobiDB-lite"/>
    </source>
</evidence>
<protein>
    <submittedName>
        <fullName evidence="4">Uncharacterized protein</fullName>
    </submittedName>
</protein>
<proteinExistence type="predicted"/>
<dbReference type="Proteomes" id="UP000663844">
    <property type="component" value="Unassembled WGS sequence"/>
</dbReference>
<organism evidence="4 5">
    <name type="scientific">Adineta steineri</name>
    <dbReference type="NCBI Taxonomy" id="433720"/>
    <lineage>
        <taxon>Eukaryota</taxon>
        <taxon>Metazoa</taxon>
        <taxon>Spiralia</taxon>
        <taxon>Gnathifera</taxon>
        <taxon>Rotifera</taxon>
        <taxon>Eurotatoria</taxon>
        <taxon>Bdelloidea</taxon>
        <taxon>Adinetida</taxon>
        <taxon>Adinetidae</taxon>
        <taxon>Adineta</taxon>
    </lineage>
</organism>
<gene>
    <name evidence="3" type="ORF">JYZ213_LOCUS1050</name>
    <name evidence="4" type="ORF">OXD698_LOCUS5714</name>
</gene>
<comment type="caution">
    <text evidence="4">The sequence shown here is derived from an EMBL/GenBank/DDBJ whole genome shotgun (WGS) entry which is preliminary data.</text>
</comment>
<evidence type="ECO:0000313" key="3">
    <source>
        <dbReference type="EMBL" id="CAF0729126.1"/>
    </source>
</evidence>
<dbReference type="EMBL" id="CAJNOG010000004">
    <property type="protein sequence ID" value="CAF0729126.1"/>
    <property type="molecule type" value="Genomic_DNA"/>
</dbReference>
<keyword evidence="2" id="KW-0732">Signal</keyword>
<dbReference type="AlphaFoldDB" id="A0A818MF42"/>